<feature type="domain" description="NADH:ubiquinone oxidoreductase intermediate-associated protein 30" evidence="1">
    <location>
        <begin position="36"/>
        <end position="209"/>
    </location>
</feature>
<dbReference type="InterPro" id="IPR013857">
    <property type="entry name" value="NADH-UbQ_OxRdtase-assoc_prot30"/>
</dbReference>
<name>A0ABQ6MN44_9STRA</name>
<organism evidence="2 3">
    <name type="scientific">Tetraparma gracilis</name>
    <dbReference type="NCBI Taxonomy" id="2962635"/>
    <lineage>
        <taxon>Eukaryota</taxon>
        <taxon>Sar</taxon>
        <taxon>Stramenopiles</taxon>
        <taxon>Ochrophyta</taxon>
        <taxon>Bolidophyceae</taxon>
        <taxon>Parmales</taxon>
        <taxon>Triparmaceae</taxon>
        <taxon>Tetraparma</taxon>
    </lineage>
</organism>
<dbReference type="SUPFAM" id="SSF49785">
    <property type="entry name" value="Galactose-binding domain-like"/>
    <property type="match status" value="1"/>
</dbReference>
<gene>
    <name evidence="2" type="ORF">TeGR_g13452</name>
</gene>
<evidence type="ECO:0000313" key="3">
    <source>
        <dbReference type="Proteomes" id="UP001165060"/>
    </source>
</evidence>
<dbReference type="EMBL" id="BRYB01000409">
    <property type="protein sequence ID" value="GMI29596.1"/>
    <property type="molecule type" value="Genomic_DNA"/>
</dbReference>
<evidence type="ECO:0000313" key="2">
    <source>
        <dbReference type="EMBL" id="GMI29596.1"/>
    </source>
</evidence>
<evidence type="ECO:0000259" key="1">
    <source>
        <dbReference type="Pfam" id="PF08547"/>
    </source>
</evidence>
<keyword evidence="3" id="KW-1185">Reference proteome</keyword>
<accession>A0ABQ6MN44</accession>
<sequence length="377" mass="41274">MYVVRAHHPQKFTLAALATVVASASALTPIWEFLEDEHDIKLVNDPVMGGQSNSTYTNEEGVLLWNGDCEVVPSLKAPGFCNLESSNGLFERFPDATNAKNMVLLVKSSTPDYKGYKFSFAGDTFNPQFNSYKADFFVDESTPIDEATGFYRVDIPLTEFSNNWSSYTGEAIVKCVDDDSVCPSAKALKKIQQIGFWAEGVEGHFNLDIKGVYVDSDEQQVVQGGYCDATGELAFGIDDTAASVGLPNAPADESLAQAVCCDDDFAAFPEPRYFYQEKKLFAQLDATGLNTFFDSACNLPVFQAPVGRSFKDFEEDTAEHGWPSFRGDEIIAENVEIRDNGDIYSTCGSKLGTMEKDEGLNGERACIDLVCIAGAEQ</sequence>
<comment type="caution">
    <text evidence="2">The sequence shown here is derived from an EMBL/GenBank/DDBJ whole genome shotgun (WGS) entry which is preliminary data.</text>
</comment>
<proteinExistence type="predicted"/>
<dbReference type="InterPro" id="IPR008979">
    <property type="entry name" value="Galactose-bd-like_sf"/>
</dbReference>
<reference evidence="2 3" key="1">
    <citation type="journal article" date="2023" name="Commun. Biol.">
        <title>Genome analysis of Parmales, the sister group of diatoms, reveals the evolutionary specialization of diatoms from phago-mixotrophs to photoautotrophs.</title>
        <authorList>
            <person name="Ban H."/>
            <person name="Sato S."/>
            <person name="Yoshikawa S."/>
            <person name="Yamada K."/>
            <person name="Nakamura Y."/>
            <person name="Ichinomiya M."/>
            <person name="Sato N."/>
            <person name="Blanc-Mathieu R."/>
            <person name="Endo H."/>
            <person name="Kuwata A."/>
            <person name="Ogata H."/>
        </authorList>
    </citation>
    <scope>NUCLEOTIDE SEQUENCE [LARGE SCALE GENOMIC DNA]</scope>
</reference>
<dbReference type="Proteomes" id="UP001165060">
    <property type="component" value="Unassembled WGS sequence"/>
</dbReference>
<dbReference type="Pfam" id="PF08547">
    <property type="entry name" value="CIA30"/>
    <property type="match status" value="1"/>
</dbReference>
<protein>
    <recommendedName>
        <fullName evidence="1">NADH:ubiquinone oxidoreductase intermediate-associated protein 30 domain-containing protein</fullName>
    </recommendedName>
</protein>